<dbReference type="RefSeq" id="WP_125641858.1">
    <property type="nucleotide sequence ID" value="NZ_JBHSSJ010000009.1"/>
</dbReference>
<dbReference type="Pfam" id="PF13419">
    <property type="entry name" value="HAD_2"/>
    <property type="match status" value="1"/>
</dbReference>
<dbReference type="EC" id="3.-.-.-" evidence="1"/>
<dbReference type="Proteomes" id="UP001596191">
    <property type="component" value="Unassembled WGS sequence"/>
</dbReference>
<gene>
    <name evidence="1" type="ORF">ACFQET_07760</name>
</gene>
<dbReference type="NCBIfam" id="TIGR01549">
    <property type="entry name" value="HAD-SF-IA-v1"/>
    <property type="match status" value="1"/>
</dbReference>
<dbReference type="InterPro" id="IPR006439">
    <property type="entry name" value="HAD-SF_hydro_IA"/>
</dbReference>
<dbReference type="PANTHER" id="PTHR43434">
    <property type="entry name" value="PHOSPHOGLYCOLATE PHOSPHATASE"/>
    <property type="match status" value="1"/>
</dbReference>
<accession>A0ABW1TQ54</accession>
<dbReference type="InterPro" id="IPR050155">
    <property type="entry name" value="HAD-like_hydrolase_sf"/>
</dbReference>
<dbReference type="InterPro" id="IPR023214">
    <property type="entry name" value="HAD_sf"/>
</dbReference>
<dbReference type="NCBIfam" id="TIGR01509">
    <property type="entry name" value="HAD-SF-IA-v3"/>
    <property type="match status" value="1"/>
</dbReference>
<dbReference type="EMBL" id="JBHSSJ010000009">
    <property type="protein sequence ID" value="MFC6275409.1"/>
    <property type="molecule type" value="Genomic_DNA"/>
</dbReference>
<dbReference type="InterPro" id="IPR036412">
    <property type="entry name" value="HAD-like_sf"/>
</dbReference>
<dbReference type="GO" id="GO:0016787">
    <property type="term" value="F:hydrolase activity"/>
    <property type="evidence" value="ECO:0007669"/>
    <property type="project" value="UniProtKB-KW"/>
</dbReference>
<dbReference type="Gene3D" id="1.10.150.240">
    <property type="entry name" value="Putative phosphatase, domain 2"/>
    <property type="match status" value="1"/>
</dbReference>
<organism evidence="1 2">
    <name type="scientific">Levilactobacillus tangyuanensis</name>
    <dbReference type="NCBI Taxonomy" id="2486021"/>
    <lineage>
        <taxon>Bacteria</taxon>
        <taxon>Bacillati</taxon>
        <taxon>Bacillota</taxon>
        <taxon>Bacilli</taxon>
        <taxon>Lactobacillales</taxon>
        <taxon>Lactobacillaceae</taxon>
        <taxon>Levilactobacillus</taxon>
    </lineage>
</organism>
<reference evidence="2" key="1">
    <citation type="journal article" date="2019" name="Int. J. Syst. Evol. Microbiol.">
        <title>The Global Catalogue of Microorganisms (GCM) 10K type strain sequencing project: providing services to taxonomists for standard genome sequencing and annotation.</title>
        <authorList>
            <consortium name="The Broad Institute Genomics Platform"/>
            <consortium name="The Broad Institute Genome Sequencing Center for Infectious Disease"/>
            <person name="Wu L."/>
            <person name="Ma J."/>
        </authorList>
    </citation>
    <scope>NUCLEOTIDE SEQUENCE [LARGE SCALE GENOMIC DNA]</scope>
    <source>
        <strain evidence="2">CCM 8907</strain>
    </source>
</reference>
<evidence type="ECO:0000313" key="1">
    <source>
        <dbReference type="EMBL" id="MFC6275409.1"/>
    </source>
</evidence>
<dbReference type="PRINTS" id="PR00413">
    <property type="entry name" value="HADHALOGNASE"/>
</dbReference>
<dbReference type="SFLD" id="SFLDS00003">
    <property type="entry name" value="Haloacid_Dehalogenase"/>
    <property type="match status" value="1"/>
</dbReference>
<name>A0ABW1TQ54_9LACO</name>
<keyword evidence="1" id="KW-0378">Hydrolase</keyword>
<keyword evidence="2" id="KW-1185">Reference proteome</keyword>
<sequence>MQTYIFDIDGTLMDTEAMYMRALQAVLKEQGDPRPYADLTATFGIPSRDALEDLHVTDLEDVLVAWGERTAAYRETVHVYPGVLAALDQLRKRGAQLAIMTSKRQFEYEHDVVASGLADHFSLAIVAEDVQHGKPAPDGINLAVERLNADPATTIYIGDTHFDQEAAQAANVAFGYAAWNDRQPRGFTPAISLASPRELITKFAAN</sequence>
<dbReference type="InterPro" id="IPR023198">
    <property type="entry name" value="PGP-like_dom2"/>
</dbReference>
<dbReference type="SUPFAM" id="SSF56784">
    <property type="entry name" value="HAD-like"/>
    <property type="match status" value="1"/>
</dbReference>
<dbReference type="Gene3D" id="3.40.50.1000">
    <property type="entry name" value="HAD superfamily/HAD-like"/>
    <property type="match status" value="1"/>
</dbReference>
<dbReference type="SFLD" id="SFLDG01129">
    <property type="entry name" value="C1.5:_HAD__Beta-PGM__Phosphata"/>
    <property type="match status" value="1"/>
</dbReference>
<comment type="caution">
    <text evidence="1">The sequence shown here is derived from an EMBL/GenBank/DDBJ whole genome shotgun (WGS) entry which is preliminary data.</text>
</comment>
<proteinExistence type="predicted"/>
<evidence type="ECO:0000313" key="2">
    <source>
        <dbReference type="Proteomes" id="UP001596191"/>
    </source>
</evidence>
<protein>
    <submittedName>
        <fullName evidence="1">HAD family hydrolase</fullName>
        <ecNumber evidence="1">3.-.-.-</ecNumber>
    </submittedName>
</protein>
<dbReference type="InterPro" id="IPR041492">
    <property type="entry name" value="HAD_2"/>
</dbReference>
<dbReference type="PANTHER" id="PTHR43434:SF26">
    <property type="entry name" value="PYROPHOSPHATASE PPAX"/>
    <property type="match status" value="1"/>
</dbReference>